<gene>
    <name evidence="2" type="ORF">CGXH109_LOCUS28736</name>
</gene>
<proteinExistence type="predicted"/>
<protein>
    <submittedName>
        <fullName evidence="2">Uncharacterized protein</fullName>
    </submittedName>
</protein>
<evidence type="ECO:0000313" key="2">
    <source>
        <dbReference type="EMBL" id="CAI0643772.1"/>
    </source>
</evidence>
<dbReference type="EMBL" id="CAMGZC010000124">
    <property type="protein sequence ID" value="CAI0643772.1"/>
    <property type="molecule type" value="Genomic_DNA"/>
</dbReference>
<sequence>MWMITGSRVHFFIPSQRPGNRAHDGATGETMHAAQHQSHPHVRPSQNQRAPSDVEVIGRGAQEKREEEPEGGLGQEARFRRHP</sequence>
<organism evidence="2 3">
    <name type="scientific">Colletotrichum noveboracense</name>
    <dbReference type="NCBI Taxonomy" id="2664923"/>
    <lineage>
        <taxon>Eukaryota</taxon>
        <taxon>Fungi</taxon>
        <taxon>Dikarya</taxon>
        <taxon>Ascomycota</taxon>
        <taxon>Pezizomycotina</taxon>
        <taxon>Sordariomycetes</taxon>
        <taxon>Hypocreomycetidae</taxon>
        <taxon>Glomerellales</taxon>
        <taxon>Glomerellaceae</taxon>
        <taxon>Colletotrichum</taxon>
        <taxon>Colletotrichum gloeosporioides species complex</taxon>
    </lineage>
</organism>
<dbReference type="AlphaFoldDB" id="A0A9W4RM21"/>
<dbReference type="Proteomes" id="UP001152533">
    <property type="component" value="Unassembled WGS sequence"/>
</dbReference>
<name>A0A9W4RM21_9PEZI</name>
<comment type="caution">
    <text evidence="2">The sequence shown here is derived from an EMBL/GenBank/DDBJ whole genome shotgun (WGS) entry which is preliminary data.</text>
</comment>
<evidence type="ECO:0000256" key="1">
    <source>
        <dbReference type="SAM" id="MobiDB-lite"/>
    </source>
</evidence>
<feature type="region of interest" description="Disordered" evidence="1">
    <location>
        <begin position="13"/>
        <end position="83"/>
    </location>
</feature>
<evidence type="ECO:0000313" key="3">
    <source>
        <dbReference type="Proteomes" id="UP001152533"/>
    </source>
</evidence>
<reference evidence="2" key="1">
    <citation type="submission" date="2022-08" db="EMBL/GenBank/DDBJ databases">
        <authorList>
            <person name="Giroux E."/>
            <person name="Giroux E."/>
        </authorList>
    </citation>
    <scope>NUCLEOTIDE SEQUENCE</scope>
    <source>
        <strain evidence="2">H1091258</strain>
    </source>
</reference>
<keyword evidence="3" id="KW-1185">Reference proteome</keyword>
<accession>A0A9W4RM21</accession>